<proteinExistence type="predicted"/>
<accession>A0A0L9VQP5</accession>
<gene>
    <name evidence="1" type="ORF">LR48_Vigan11g041800</name>
</gene>
<organism evidence="1 2">
    <name type="scientific">Phaseolus angularis</name>
    <name type="common">Azuki bean</name>
    <name type="synonym">Vigna angularis</name>
    <dbReference type="NCBI Taxonomy" id="3914"/>
    <lineage>
        <taxon>Eukaryota</taxon>
        <taxon>Viridiplantae</taxon>
        <taxon>Streptophyta</taxon>
        <taxon>Embryophyta</taxon>
        <taxon>Tracheophyta</taxon>
        <taxon>Spermatophyta</taxon>
        <taxon>Magnoliopsida</taxon>
        <taxon>eudicotyledons</taxon>
        <taxon>Gunneridae</taxon>
        <taxon>Pentapetalae</taxon>
        <taxon>rosids</taxon>
        <taxon>fabids</taxon>
        <taxon>Fabales</taxon>
        <taxon>Fabaceae</taxon>
        <taxon>Papilionoideae</taxon>
        <taxon>50 kb inversion clade</taxon>
        <taxon>NPAAA clade</taxon>
        <taxon>indigoferoid/millettioid clade</taxon>
        <taxon>Phaseoleae</taxon>
        <taxon>Vigna</taxon>
    </lineage>
</organism>
<dbReference type="Proteomes" id="UP000053144">
    <property type="component" value="Chromosome 11"/>
</dbReference>
<evidence type="ECO:0000313" key="1">
    <source>
        <dbReference type="EMBL" id="KOM57385.1"/>
    </source>
</evidence>
<reference evidence="2" key="1">
    <citation type="journal article" date="2015" name="Proc. Natl. Acad. Sci. U.S.A.">
        <title>Genome sequencing of adzuki bean (Vigna angularis) provides insight into high starch and low fat accumulation and domestication.</title>
        <authorList>
            <person name="Yang K."/>
            <person name="Tian Z."/>
            <person name="Chen C."/>
            <person name="Luo L."/>
            <person name="Zhao B."/>
            <person name="Wang Z."/>
            <person name="Yu L."/>
            <person name="Li Y."/>
            <person name="Sun Y."/>
            <person name="Li W."/>
            <person name="Chen Y."/>
            <person name="Li Y."/>
            <person name="Zhang Y."/>
            <person name="Ai D."/>
            <person name="Zhao J."/>
            <person name="Shang C."/>
            <person name="Ma Y."/>
            <person name="Wu B."/>
            <person name="Wang M."/>
            <person name="Gao L."/>
            <person name="Sun D."/>
            <person name="Zhang P."/>
            <person name="Guo F."/>
            <person name="Wang W."/>
            <person name="Li Y."/>
            <person name="Wang J."/>
            <person name="Varshney R.K."/>
            <person name="Wang J."/>
            <person name="Ling H.Q."/>
            <person name="Wan P."/>
        </authorList>
    </citation>
    <scope>NUCLEOTIDE SEQUENCE</scope>
    <source>
        <strain evidence="2">cv. Jingnong 6</strain>
    </source>
</reference>
<name>A0A0L9VQP5_PHAAN</name>
<dbReference type="Gramene" id="KOM57385">
    <property type="protein sequence ID" value="KOM57385"/>
    <property type="gene ID" value="LR48_Vigan11g041800"/>
</dbReference>
<dbReference type="AlphaFoldDB" id="A0A0L9VQP5"/>
<evidence type="ECO:0000313" key="2">
    <source>
        <dbReference type="Proteomes" id="UP000053144"/>
    </source>
</evidence>
<sequence length="201" mass="22753">MRGPTAPTEFGDLYEADAYHLRKTPATTIAAKQGRKSNVLNIFSGDFLHFATISGNPKRETTSSLVISVKQILRSSFRDSRRRRGQRGEEESLTAFNHFLIFTGISSSDAPPSAHIHTDDHCNDRTNVQRQQTTQGRRKVLQLNLTERNTENFSLHPFMQPILISHVIQKRVSKSRDLPVSESGAVRSRMKLTTQGTFLRF</sequence>
<protein>
    <submittedName>
        <fullName evidence="1">Uncharacterized protein</fullName>
    </submittedName>
</protein>
<dbReference type="EMBL" id="CM003381">
    <property type="protein sequence ID" value="KOM57385.1"/>
    <property type="molecule type" value="Genomic_DNA"/>
</dbReference>